<dbReference type="Gene3D" id="1.10.10.10">
    <property type="entry name" value="Winged helix-like DNA-binding domain superfamily/Winged helix DNA-binding domain"/>
    <property type="match status" value="1"/>
</dbReference>
<dbReference type="AlphaFoldDB" id="A0A1S1LQ78"/>
<reference evidence="5 6" key="1">
    <citation type="submission" date="2016-10" db="EMBL/GenBank/DDBJ databases">
        <title>Evaluation of Human, Veterinary and Environmental Mycobacterium chelonae Isolates by Core Genome Phylogenomic Analysis, Targeted Gene Comparison, and Anti-microbial Susceptibility Patterns: A Tale of Mistaken Identities.</title>
        <authorList>
            <person name="Fogelson S.B."/>
            <person name="Camus A.C."/>
            <person name="Lorenz W."/>
            <person name="Vasireddy R."/>
            <person name="Vasireddy S."/>
            <person name="Smith T."/>
            <person name="Brown-Elliott B.A."/>
            <person name="Wallace R.J.Jr."/>
            <person name="Hasan N.A."/>
            <person name="Reischl U."/>
            <person name="Sanchez S."/>
        </authorList>
    </citation>
    <scope>NUCLEOTIDE SEQUENCE [LARGE SCALE GENOMIC DNA]</scope>
    <source>
        <strain evidence="5 6">15515</strain>
    </source>
</reference>
<keyword evidence="1" id="KW-0805">Transcription regulation</keyword>
<evidence type="ECO:0000256" key="2">
    <source>
        <dbReference type="ARBA" id="ARBA00023125"/>
    </source>
</evidence>
<dbReference type="EMBL" id="MLIQ01000013">
    <property type="protein sequence ID" value="OHU57930.1"/>
    <property type="molecule type" value="Genomic_DNA"/>
</dbReference>
<sequence length="259" mass="28658">MESKTVVADIADELSRRVVHGEYAPGELMLSVRQVADEFDVNRATAQLVLGRLESYGIVVAQRARGFVIRDIRQEGGVDISGYVFGLSTRNSREALDMFRDVVDTERAIVLEALLAFATLEQRPDLTAIENSIDELESIARLDELDHSAMFENELGIVRLVLSALDQPFRRAVLNSIGELILGLPEATAAYYTGAPDVHVLVWRAFVAARKTETGPSESQLAFFEDLFNMYHEQVVERFTELVVGGEEEVPLRGSAATA</sequence>
<evidence type="ECO:0000259" key="4">
    <source>
        <dbReference type="PROSITE" id="PS50949"/>
    </source>
</evidence>
<protein>
    <submittedName>
        <fullName evidence="5">GntR family transcriptional regulator</fullName>
    </submittedName>
</protein>
<dbReference type="Proteomes" id="UP000180043">
    <property type="component" value="Unassembled WGS sequence"/>
</dbReference>
<keyword evidence="3" id="KW-0804">Transcription</keyword>
<dbReference type="GO" id="GO:0003677">
    <property type="term" value="F:DNA binding"/>
    <property type="evidence" value="ECO:0007669"/>
    <property type="project" value="UniProtKB-KW"/>
</dbReference>
<dbReference type="Pfam" id="PF00392">
    <property type="entry name" value="GntR"/>
    <property type="match status" value="1"/>
</dbReference>
<accession>A0A1S1LQ78</accession>
<evidence type="ECO:0000256" key="1">
    <source>
        <dbReference type="ARBA" id="ARBA00023015"/>
    </source>
</evidence>
<feature type="domain" description="HTH gntR-type" evidence="4">
    <location>
        <begin position="4"/>
        <end position="72"/>
    </location>
</feature>
<dbReference type="SUPFAM" id="SSF46785">
    <property type="entry name" value="Winged helix' DNA-binding domain"/>
    <property type="match status" value="1"/>
</dbReference>
<evidence type="ECO:0000256" key="3">
    <source>
        <dbReference type="ARBA" id="ARBA00023163"/>
    </source>
</evidence>
<dbReference type="PANTHER" id="PTHR43537:SF44">
    <property type="entry name" value="GNTR FAMILY REGULATORY PROTEIN"/>
    <property type="match status" value="1"/>
</dbReference>
<organism evidence="5 6">
    <name type="scientific">Mycobacteroides chelonae</name>
    <name type="common">Mycobacterium chelonae</name>
    <dbReference type="NCBI Taxonomy" id="1774"/>
    <lineage>
        <taxon>Bacteria</taxon>
        <taxon>Bacillati</taxon>
        <taxon>Actinomycetota</taxon>
        <taxon>Actinomycetes</taxon>
        <taxon>Mycobacteriales</taxon>
        <taxon>Mycobacteriaceae</taxon>
        <taxon>Mycobacteroides</taxon>
    </lineage>
</organism>
<proteinExistence type="predicted"/>
<name>A0A1S1LQ78_MYCCH</name>
<dbReference type="InterPro" id="IPR000524">
    <property type="entry name" value="Tscrpt_reg_HTH_GntR"/>
</dbReference>
<dbReference type="RefSeq" id="WP_057970124.1">
    <property type="nucleotide sequence ID" value="NZ_MLIQ01000013.1"/>
</dbReference>
<keyword evidence="2" id="KW-0238">DNA-binding</keyword>
<evidence type="ECO:0000313" key="5">
    <source>
        <dbReference type="EMBL" id="OHU57930.1"/>
    </source>
</evidence>
<comment type="caution">
    <text evidence="5">The sequence shown here is derived from an EMBL/GenBank/DDBJ whole genome shotgun (WGS) entry which is preliminary data.</text>
</comment>
<dbReference type="PROSITE" id="PS50949">
    <property type="entry name" value="HTH_GNTR"/>
    <property type="match status" value="1"/>
</dbReference>
<dbReference type="SMART" id="SM00345">
    <property type="entry name" value="HTH_GNTR"/>
    <property type="match status" value="1"/>
</dbReference>
<evidence type="ECO:0000313" key="6">
    <source>
        <dbReference type="Proteomes" id="UP000180043"/>
    </source>
</evidence>
<gene>
    <name evidence="5" type="ORF">BKG82_09815</name>
</gene>
<dbReference type="InterPro" id="IPR036390">
    <property type="entry name" value="WH_DNA-bd_sf"/>
</dbReference>
<dbReference type="GO" id="GO:0003700">
    <property type="term" value="F:DNA-binding transcription factor activity"/>
    <property type="evidence" value="ECO:0007669"/>
    <property type="project" value="InterPro"/>
</dbReference>
<dbReference type="InterPro" id="IPR036388">
    <property type="entry name" value="WH-like_DNA-bd_sf"/>
</dbReference>
<dbReference type="PANTHER" id="PTHR43537">
    <property type="entry name" value="TRANSCRIPTIONAL REGULATOR, GNTR FAMILY"/>
    <property type="match status" value="1"/>
</dbReference>